<dbReference type="InterPro" id="IPR023011">
    <property type="entry name" value="ATP_synth_F0_asu_AS"/>
</dbReference>
<dbReference type="PROSITE" id="PS00449">
    <property type="entry name" value="ATPASE_A"/>
    <property type="match status" value="1"/>
</dbReference>
<evidence type="ECO:0000256" key="6">
    <source>
        <dbReference type="ARBA" id="ARBA00022781"/>
    </source>
</evidence>
<keyword evidence="3" id="KW-0813">Transport</keyword>
<dbReference type="EMBL" id="KY069967">
    <property type="protein sequence ID" value="AVZ00861.1"/>
    <property type="molecule type" value="Genomic_DNA"/>
</dbReference>
<feature type="transmembrane region" description="Helical" evidence="12">
    <location>
        <begin position="98"/>
        <end position="118"/>
    </location>
</feature>
<proteinExistence type="inferred from homology"/>
<evidence type="ECO:0000256" key="8">
    <source>
        <dbReference type="ARBA" id="ARBA00023065"/>
    </source>
</evidence>
<keyword evidence="4" id="KW-0138">CF(0)</keyword>
<evidence type="ECO:0000256" key="11">
    <source>
        <dbReference type="RuleBase" id="RU004450"/>
    </source>
</evidence>
<organism evidence="13">
    <name type="scientific">Scipinia horrida</name>
    <dbReference type="NCBI Taxonomy" id="1524604"/>
    <lineage>
        <taxon>Eukaryota</taxon>
        <taxon>Metazoa</taxon>
        <taxon>Ecdysozoa</taxon>
        <taxon>Arthropoda</taxon>
        <taxon>Hexapoda</taxon>
        <taxon>Insecta</taxon>
        <taxon>Pterygota</taxon>
        <taxon>Neoptera</taxon>
        <taxon>Paraneoptera</taxon>
        <taxon>Hemiptera</taxon>
        <taxon>Heteroptera</taxon>
        <taxon>Panheteroptera</taxon>
        <taxon>Cimicomorpha</taxon>
        <taxon>Reduviidae</taxon>
        <taxon>Harpactorinae</taxon>
        <taxon>Harpactorini</taxon>
        <taxon>Scipinia</taxon>
    </lineage>
</organism>
<keyword evidence="8" id="KW-0406">Ion transport</keyword>
<protein>
    <recommendedName>
        <fullName evidence="11">ATP synthase subunit a</fullName>
    </recommendedName>
</protein>
<keyword evidence="7 12" id="KW-1133">Transmembrane helix</keyword>
<dbReference type="PANTHER" id="PTHR11410">
    <property type="entry name" value="ATP SYNTHASE SUBUNIT A"/>
    <property type="match status" value="1"/>
</dbReference>
<dbReference type="PRINTS" id="PR00123">
    <property type="entry name" value="ATPASEA"/>
</dbReference>
<evidence type="ECO:0000256" key="10">
    <source>
        <dbReference type="ARBA" id="ARBA00023310"/>
    </source>
</evidence>
<dbReference type="AlphaFoldDB" id="A0A343W921"/>
<evidence type="ECO:0000256" key="12">
    <source>
        <dbReference type="SAM" id="Phobius"/>
    </source>
</evidence>
<evidence type="ECO:0000256" key="7">
    <source>
        <dbReference type="ARBA" id="ARBA00022989"/>
    </source>
</evidence>
<evidence type="ECO:0000313" key="13">
    <source>
        <dbReference type="EMBL" id="AVZ00861.1"/>
    </source>
</evidence>
<comment type="similarity">
    <text evidence="2">Belongs to the ATPase A chain family.</text>
</comment>
<feature type="transmembrane region" description="Helical" evidence="12">
    <location>
        <begin position="66"/>
        <end position="92"/>
    </location>
</feature>
<dbReference type="CDD" id="cd00310">
    <property type="entry name" value="ATP-synt_Fo_a_6"/>
    <property type="match status" value="1"/>
</dbReference>
<evidence type="ECO:0000256" key="4">
    <source>
        <dbReference type="ARBA" id="ARBA00022547"/>
    </source>
</evidence>
<dbReference type="InterPro" id="IPR045083">
    <property type="entry name" value="ATP_synth_F0_asu_bact/mt"/>
</dbReference>
<evidence type="ECO:0000256" key="5">
    <source>
        <dbReference type="ARBA" id="ARBA00022692"/>
    </source>
</evidence>
<evidence type="ECO:0000256" key="9">
    <source>
        <dbReference type="ARBA" id="ARBA00023136"/>
    </source>
</evidence>
<dbReference type="Gene3D" id="1.20.120.220">
    <property type="entry name" value="ATP synthase, F0 complex, subunit A"/>
    <property type="match status" value="1"/>
</dbReference>
<keyword evidence="9 12" id="KW-0472">Membrane</keyword>
<keyword evidence="13" id="KW-0496">Mitochondrion</keyword>
<dbReference type="NCBIfam" id="TIGR01131">
    <property type="entry name" value="ATP_synt_6_or_A"/>
    <property type="match status" value="1"/>
</dbReference>
<dbReference type="Pfam" id="PF00119">
    <property type="entry name" value="ATP-synt_A"/>
    <property type="match status" value="1"/>
</dbReference>
<dbReference type="SUPFAM" id="SSF81336">
    <property type="entry name" value="F1F0 ATP synthase subunit A"/>
    <property type="match status" value="1"/>
</dbReference>
<reference evidence="13" key="1">
    <citation type="thesis" date="2017" institute="China Agricultural University">
        <title>Studies on the comparative mitochondrial genomics and phylogeny of Heteroptera (Insecta: Hemiptera).</title>
        <authorList>
            <person name="Jiang P."/>
        </authorList>
    </citation>
    <scope>NUCLEOTIDE SEQUENCE</scope>
</reference>
<dbReference type="InterPro" id="IPR000568">
    <property type="entry name" value="ATP_synth_F0_asu"/>
</dbReference>
<sequence>MMSNVFSTFDPATSMNMSTNWMSSIIMLMLIPNMYWIIPSRYNMIIKIMHSKLHEEFKAILGTENWGFSIMFVSLFMFILLNNLIGLLPYVFTSSSHLVFTLSLALPMWMSIMLFGWINHTKHMFAHLVPEGTPPMLMPFMVCIETISNLTRPVSLSVRLMANMVAGHLFLCMLGSFIMNTSYSLFSMTILIELFLMIYEAAVALIQAYVFSMLSALYMKEVIYEKTS</sequence>
<dbReference type="RefSeq" id="YP_009485725.1">
    <property type="nucleotide sequence ID" value="NC_037744.1"/>
</dbReference>
<keyword evidence="10" id="KW-0066">ATP synthesis</keyword>
<evidence type="ECO:0000256" key="2">
    <source>
        <dbReference type="ARBA" id="ARBA00006810"/>
    </source>
</evidence>
<dbReference type="InterPro" id="IPR035908">
    <property type="entry name" value="F0_ATP_A_sf"/>
</dbReference>
<dbReference type="CTD" id="4508"/>
<dbReference type="HAMAP" id="MF_01393">
    <property type="entry name" value="ATP_synth_a_bact"/>
    <property type="match status" value="1"/>
</dbReference>
<dbReference type="GO" id="GO:0005743">
    <property type="term" value="C:mitochondrial inner membrane"/>
    <property type="evidence" value="ECO:0007669"/>
    <property type="project" value="UniProtKB-SubCell"/>
</dbReference>
<feature type="transmembrane region" description="Helical" evidence="12">
    <location>
        <begin position="185"/>
        <end position="211"/>
    </location>
</feature>
<dbReference type="GO" id="GO:0045259">
    <property type="term" value="C:proton-transporting ATP synthase complex"/>
    <property type="evidence" value="ECO:0007669"/>
    <property type="project" value="UniProtKB-KW"/>
</dbReference>
<keyword evidence="5 12" id="KW-0812">Transmembrane</keyword>
<feature type="transmembrane region" description="Helical" evidence="12">
    <location>
        <begin position="20"/>
        <end position="38"/>
    </location>
</feature>
<comment type="subcellular location">
    <subcellularLocation>
        <location evidence="1">Membrane</location>
        <topology evidence="1">Multi-pass membrane protein</topology>
    </subcellularLocation>
    <subcellularLocation>
        <location evidence="11">Mitochondrion inner membrane</location>
        <topology evidence="11">Multi-pass membrane protein</topology>
    </subcellularLocation>
</comment>
<evidence type="ECO:0000256" key="3">
    <source>
        <dbReference type="ARBA" id="ARBA00022448"/>
    </source>
</evidence>
<evidence type="ECO:0000256" key="1">
    <source>
        <dbReference type="ARBA" id="ARBA00004141"/>
    </source>
</evidence>
<keyword evidence="6" id="KW-0375">Hydrogen ion transport</keyword>
<name>A0A343W921_9HEMI</name>
<gene>
    <name evidence="13" type="primary">ATP6</name>
</gene>
<dbReference type="GO" id="GO:0046933">
    <property type="term" value="F:proton-transporting ATP synthase activity, rotational mechanism"/>
    <property type="evidence" value="ECO:0007669"/>
    <property type="project" value="TreeGrafter"/>
</dbReference>
<dbReference type="PANTHER" id="PTHR11410:SF0">
    <property type="entry name" value="ATP SYNTHASE SUBUNIT A"/>
    <property type="match status" value="1"/>
</dbReference>
<geneLocation type="mitochondrion" evidence="13"/>
<accession>A0A343W921</accession>
<dbReference type="GeneID" id="36937982"/>